<keyword evidence="1" id="KW-1133">Transmembrane helix</keyword>
<evidence type="ECO:0000313" key="2">
    <source>
        <dbReference type="EMBL" id="KAK8847039.1"/>
    </source>
</evidence>
<dbReference type="InterPro" id="IPR000169">
    <property type="entry name" value="Pept_cys_AS"/>
</dbReference>
<dbReference type="CDD" id="cd02619">
    <property type="entry name" value="Peptidase_C1"/>
    <property type="match status" value="1"/>
</dbReference>
<dbReference type="PANTHER" id="PTHR35899">
    <property type="entry name" value="PAPAIN FAMILY CYSTEINE PROTEASE DOMAIN CONTAINING PROTEIN"/>
    <property type="match status" value="1"/>
</dbReference>
<sequence length="588" mass="67108">MSSEKEAVSVLSVQNESGNNDKVINRILTATTIFLVIATGLAVSFIPFVLKINQNLKTRSDTPVDKIIRSIINESLDVVLPTRFVINDDFILPPSDQMQRGTCWIFATLFLLESQYRENGIRKGFLNKDEYVLFSKQAYGSYVLQECNRDHSSGVCRHGAPAHNTTDDHLIPTLYYLTKAFPNLTRSILPEAVCPYQASDADGPENDYKCDGMWEAIETNPIQFKIKSMEAARDVRSTKRLLVKSQRPLGLSFPFASFFYYAPCDNQASNYSNTDFCSAEKRVSCPAGYKSKYCAKIEIEMRNSADGTFQSIDDPTRISITSAHEINIIGYNDDFVHKNRKISSITLPTFRGGFITHNSWRGNGHSVEYYMGRRSEENEAVICPNHNLSSNWIPTTFNCISKNRGDVTKCGQGFKFVRGKNGLANHTDLLGCKNSKYCDPDRYYALLQSPDGAESWPEPLYTGFDLTHLVSWKKDTIIGDNMDFRNETFDFLPFQMLYSAFYPVNYVPNDEDNCGYWLIPYKTVEMVNMNNWQLLDTYYVVDMEFEFTDSSYSRSGQSKKFNTTLLDQSLRKFIKPDFDGPLPYNYVY</sequence>
<dbReference type="InterPro" id="IPR038765">
    <property type="entry name" value="Papain-like_cys_pep_sf"/>
</dbReference>
<keyword evidence="1" id="KW-0812">Transmembrane</keyword>
<dbReference type="Proteomes" id="UP001470230">
    <property type="component" value="Unassembled WGS sequence"/>
</dbReference>
<dbReference type="EMBL" id="JAPFFF010000028">
    <property type="protein sequence ID" value="KAK8847039.1"/>
    <property type="molecule type" value="Genomic_DNA"/>
</dbReference>
<reference evidence="2 3" key="1">
    <citation type="submission" date="2024-04" db="EMBL/GenBank/DDBJ databases">
        <title>Tritrichomonas musculus Genome.</title>
        <authorList>
            <person name="Alves-Ferreira E."/>
            <person name="Grigg M."/>
            <person name="Lorenzi H."/>
            <person name="Galac M."/>
        </authorList>
    </citation>
    <scope>NUCLEOTIDE SEQUENCE [LARGE SCALE GENOMIC DNA]</scope>
    <source>
        <strain evidence="2 3">EAF2021</strain>
    </source>
</reference>
<dbReference type="PROSITE" id="PS00139">
    <property type="entry name" value="THIOL_PROTEASE_CYS"/>
    <property type="match status" value="1"/>
</dbReference>
<accession>A0ABR2HGX0</accession>
<dbReference type="Gene3D" id="3.90.70.10">
    <property type="entry name" value="Cysteine proteinases"/>
    <property type="match status" value="1"/>
</dbReference>
<keyword evidence="1" id="KW-0472">Membrane</keyword>
<protein>
    <recommendedName>
        <fullName evidence="4">Peptidase C1A papain C-terminal domain-containing protein</fullName>
    </recommendedName>
</protein>
<evidence type="ECO:0000313" key="3">
    <source>
        <dbReference type="Proteomes" id="UP001470230"/>
    </source>
</evidence>
<dbReference type="SUPFAM" id="SSF54001">
    <property type="entry name" value="Cysteine proteinases"/>
    <property type="match status" value="1"/>
</dbReference>
<keyword evidence="3" id="KW-1185">Reference proteome</keyword>
<dbReference type="PANTHER" id="PTHR35899:SF1">
    <property type="entry name" value="PEPTIDASE C1A PAPAIN C-TERMINAL DOMAIN-CONTAINING PROTEIN"/>
    <property type="match status" value="1"/>
</dbReference>
<organism evidence="2 3">
    <name type="scientific">Tritrichomonas musculus</name>
    <dbReference type="NCBI Taxonomy" id="1915356"/>
    <lineage>
        <taxon>Eukaryota</taxon>
        <taxon>Metamonada</taxon>
        <taxon>Parabasalia</taxon>
        <taxon>Tritrichomonadida</taxon>
        <taxon>Tritrichomonadidae</taxon>
        <taxon>Tritrichomonas</taxon>
    </lineage>
</organism>
<evidence type="ECO:0000256" key="1">
    <source>
        <dbReference type="SAM" id="Phobius"/>
    </source>
</evidence>
<proteinExistence type="predicted"/>
<name>A0ABR2HGX0_9EUKA</name>
<gene>
    <name evidence="2" type="ORF">M9Y10_019614</name>
</gene>
<evidence type="ECO:0008006" key="4">
    <source>
        <dbReference type="Google" id="ProtNLM"/>
    </source>
</evidence>
<comment type="caution">
    <text evidence="2">The sequence shown here is derived from an EMBL/GenBank/DDBJ whole genome shotgun (WGS) entry which is preliminary data.</text>
</comment>
<feature type="transmembrane region" description="Helical" evidence="1">
    <location>
        <begin position="27"/>
        <end position="50"/>
    </location>
</feature>